<reference evidence="13 14" key="1">
    <citation type="journal article" date="2015" name="Int. J. Syst. Evol. Microbiol.">
        <title>Tumebacillus algifaecis sp. nov., isolated from decomposing algal scum.</title>
        <authorList>
            <person name="Wu Y.F."/>
            <person name="Zhang B."/>
            <person name="Xing P."/>
            <person name="Wu Q.L."/>
            <person name="Liu S.J."/>
        </authorList>
    </citation>
    <scope>NUCLEOTIDE SEQUENCE [LARGE SCALE GENOMIC DNA]</scope>
    <source>
        <strain evidence="13 14">THMBR28</strain>
    </source>
</reference>
<dbReference type="OrthoDB" id="9804328at2"/>
<dbReference type="Proteomes" id="UP000214688">
    <property type="component" value="Chromosome"/>
</dbReference>
<dbReference type="UniPathway" id="UPA00068">
    <property type="reaction ID" value="UER00171"/>
</dbReference>
<dbReference type="Pfam" id="PF00117">
    <property type="entry name" value="GATase"/>
    <property type="match status" value="1"/>
</dbReference>
<dbReference type="GO" id="GO:0006526">
    <property type="term" value="P:L-arginine biosynthetic process"/>
    <property type="evidence" value="ECO:0007669"/>
    <property type="project" value="UniProtKB-UniRule"/>
</dbReference>
<proteinExistence type="inferred from homology"/>
<dbReference type="PANTHER" id="PTHR43418">
    <property type="entry name" value="MULTIFUNCTIONAL TRYPTOPHAN BIOSYNTHESIS PROTEIN-RELATED"/>
    <property type="match status" value="1"/>
</dbReference>
<feature type="binding site" evidence="11">
    <location>
        <position position="249"/>
    </location>
    <ligand>
        <name>L-glutamine</name>
        <dbReference type="ChEBI" id="CHEBI:58359"/>
    </ligand>
</feature>
<keyword evidence="14" id="KW-1185">Reference proteome</keyword>
<dbReference type="HAMAP" id="MF_01209">
    <property type="entry name" value="CPSase_S_chain"/>
    <property type="match status" value="1"/>
</dbReference>
<evidence type="ECO:0000313" key="13">
    <source>
        <dbReference type="EMBL" id="ASS76602.1"/>
    </source>
</evidence>
<evidence type="ECO:0000259" key="12">
    <source>
        <dbReference type="SMART" id="SM01097"/>
    </source>
</evidence>
<evidence type="ECO:0000256" key="10">
    <source>
        <dbReference type="ARBA" id="ARBA00049285"/>
    </source>
</evidence>
<name>A0A223D4S8_9BACL</name>
<dbReference type="RefSeq" id="WP_094237833.1">
    <property type="nucleotide sequence ID" value="NZ_CP022657.1"/>
</dbReference>
<keyword evidence="4 11" id="KW-0436">Ligase</keyword>
<evidence type="ECO:0000256" key="3">
    <source>
        <dbReference type="ARBA" id="ARBA00007800"/>
    </source>
</evidence>
<feature type="active site" evidence="11">
    <location>
        <position position="329"/>
    </location>
</feature>
<keyword evidence="5 11" id="KW-0547">Nucleotide-binding</keyword>
<evidence type="ECO:0000256" key="2">
    <source>
        <dbReference type="ARBA" id="ARBA00005077"/>
    </source>
</evidence>
<dbReference type="InterPro" id="IPR017926">
    <property type="entry name" value="GATASE"/>
</dbReference>
<dbReference type="CDD" id="cd01744">
    <property type="entry name" value="GATase1_CPSase"/>
    <property type="match status" value="1"/>
</dbReference>
<dbReference type="NCBIfam" id="NF009475">
    <property type="entry name" value="PRK12838.1"/>
    <property type="match status" value="1"/>
</dbReference>
<feature type="binding site" evidence="11">
    <location>
        <position position="220"/>
    </location>
    <ligand>
        <name>L-glutamine</name>
        <dbReference type="ChEBI" id="CHEBI:58359"/>
    </ligand>
</feature>
<feature type="region of interest" description="CPSase" evidence="11">
    <location>
        <begin position="1"/>
        <end position="169"/>
    </location>
</feature>
<comment type="catalytic activity">
    <reaction evidence="9 11">
        <text>hydrogencarbonate + L-glutamine + 2 ATP + H2O = carbamoyl phosphate + L-glutamate + 2 ADP + phosphate + 2 H(+)</text>
        <dbReference type="Rhea" id="RHEA:18633"/>
        <dbReference type="ChEBI" id="CHEBI:15377"/>
        <dbReference type="ChEBI" id="CHEBI:15378"/>
        <dbReference type="ChEBI" id="CHEBI:17544"/>
        <dbReference type="ChEBI" id="CHEBI:29985"/>
        <dbReference type="ChEBI" id="CHEBI:30616"/>
        <dbReference type="ChEBI" id="CHEBI:43474"/>
        <dbReference type="ChEBI" id="CHEBI:58228"/>
        <dbReference type="ChEBI" id="CHEBI:58359"/>
        <dbReference type="ChEBI" id="CHEBI:456216"/>
        <dbReference type="EC" id="6.3.5.5"/>
    </reaction>
</comment>
<comment type="function">
    <text evidence="11">Small subunit of the glutamine-dependent carbamoyl phosphate synthetase (CPSase). CPSase catalyzes the formation of carbamoyl phosphate from the ammonia moiety of glutamine, carbonate, and phosphate donated by ATP, constituting the first step of 2 biosynthetic pathways, one leading to arginine and/or urea and the other to pyrimidine nucleotides. The small subunit (glutamine amidotransferase) binds and cleaves glutamine to supply the large subunit with the substrate ammonia.</text>
</comment>
<dbReference type="Gene3D" id="3.50.30.20">
    <property type="entry name" value="Carbamoyl-phosphate synthase small subunit, N-terminal domain"/>
    <property type="match status" value="1"/>
</dbReference>
<dbReference type="GO" id="GO:0006207">
    <property type="term" value="P:'de novo' pyrimidine nucleobase biosynthetic process"/>
    <property type="evidence" value="ECO:0007669"/>
    <property type="project" value="InterPro"/>
</dbReference>
<dbReference type="Gene3D" id="3.40.50.880">
    <property type="match status" value="1"/>
</dbReference>
<comment type="subunit">
    <text evidence="11">Composed of two chains; the small (or glutamine) chain promotes the hydrolysis of glutamine to ammonia, which is used by the large (or ammonia) chain to synthesize carbamoyl phosphate. Tetramer of heterodimers (alpha,beta)4.</text>
</comment>
<dbReference type="InterPro" id="IPR036480">
    <property type="entry name" value="CarbP_synth_ssu_N_sf"/>
</dbReference>
<organism evidence="13 14">
    <name type="scientific">Tumebacillus algifaecis</name>
    <dbReference type="NCBI Taxonomy" id="1214604"/>
    <lineage>
        <taxon>Bacteria</taxon>
        <taxon>Bacillati</taxon>
        <taxon>Bacillota</taxon>
        <taxon>Bacilli</taxon>
        <taxon>Bacillales</taxon>
        <taxon>Alicyclobacillaceae</taxon>
        <taxon>Tumebacillus</taxon>
    </lineage>
</organism>
<accession>A0A223D4S8</accession>
<evidence type="ECO:0000256" key="1">
    <source>
        <dbReference type="ARBA" id="ARBA00004812"/>
    </source>
</evidence>
<feature type="domain" description="Carbamoyl-phosphate synthase small subunit N-terminal" evidence="12">
    <location>
        <begin position="1"/>
        <end position="131"/>
    </location>
</feature>
<evidence type="ECO:0000256" key="9">
    <source>
        <dbReference type="ARBA" id="ARBA00048816"/>
    </source>
</evidence>
<evidence type="ECO:0000256" key="8">
    <source>
        <dbReference type="ARBA" id="ARBA00022975"/>
    </source>
</evidence>
<protein>
    <recommendedName>
        <fullName evidence="11">Carbamoyl phosphate synthase small chain</fullName>
        <ecNumber evidence="11">6.3.5.5</ecNumber>
    </recommendedName>
    <alternativeName>
        <fullName evidence="11">Carbamoyl phosphate synthetase glutamine chain</fullName>
    </alternativeName>
</protein>
<evidence type="ECO:0000256" key="6">
    <source>
        <dbReference type="ARBA" id="ARBA00022840"/>
    </source>
</evidence>
<evidence type="ECO:0000256" key="5">
    <source>
        <dbReference type="ARBA" id="ARBA00022741"/>
    </source>
</evidence>
<evidence type="ECO:0000256" key="4">
    <source>
        <dbReference type="ARBA" id="ARBA00022598"/>
    </source>
</evidence>
<comment type="similarity">
    <text evidence="3 11">Belongs to the CarA family.</text>
</comment>
<dbReference type="EMBL" id="CP022657">
    <property type="protein sequence ID" value="ASS76602.1"/>
    <property type="molecule type" value="Genomic_DNA"/>
</dbReference>
<dbReference type="NCBIfam" id="TIGR01368">
    <property type="entry name" value="CPSaseIIsmall"/>
    <property type="match status" value="1"/>
</dbReference>
<dbReference type="InterPro" id="IPR002474">
    <property type="entry name" value="CarbamoylP_synth_ssu_N"/>
</dbReference>
<dbReference type="PROSITE" id="PS51273">
    <property type="entry name" value="GATASE_TYPE_1"/>
    <property type="match status" value="1"/>
</dbReference>
<keyword evidence="8 11" id="KW-0665">Pyrimidine biosynthesis</keyword>
<dbReference type="InterPro" id="IPR029062">
    <property type="entry name" value="Class_I_gatase-like"/>
</dbReference>
<dbReference type="AlphaFoldDB" id="A0A223D4S8"/>
<dbReference type="FunFam" id="3.50.30.20:FF:000001">
    <property type="entry name" value="Carbamoyl-phosphate synthase small chain"/>
    <property type="match status" value="1"/>
</dbReference>
<evidence type="ECO:0000313" key="14">
    <source>
        <dbReference type="Proteomes" id="UP000214688"/>
    </source>
</evidence>
<dbReference type="KEGG" id="tab:CIG75_17610"/>
<comment type="pathway">
    <text evidence="1 11">Pyrimidine metabolism; UMP biosynthesis via de novo pathway; (S)-dihydroorotate from bicarbonate: step 1/3.</text>
</comment>
<dbReference type="EC" id="6.3.5.5" evidence="11"/>
<dbReference type="UniPathway" id="UPA00070">
    <property type="reaction ID" value="UER00115"/>
</dbReference>
<dbReference type="PRINTS" id="PR00096">
    <property type="entry name" value="GATASE"/>
</dbReference>
<dbReference type="Pfam" id="PF00988">
    <property type="entry name" value="CPSase_sm_chain"/>
    <property type="match status" value="1"/>
</dbReference>
<dbReference type="InterPro" id="IPR035686">
    <property type="entry name" value="CPSase_GATase1"/>
</dbReference>
<keyword evidence="6 11" id="KW-0067">ATP-binding</keyword>
<dbReference type="SMART" id="SM01097">
    <property type="entry name" value="CPSase_sm_chain"/>
    <property type="match status" value="1"/>
</dbReference>
<feature type="binding site" evidence="11">
    <location>
        <position position="45"/>
    </location>
    <ligand>
        <name>L-glutamine</name>
        <dbReference type="ChEBI" id="CHEBI:58359"/>
    </ligand>
</feature>
<comment type="catalytic activity">
    <reaction evidence="10 11">
        <text>L-glutamine + H2O = L-glutamate + NH4(+)</text>
        <dbReference type="Rhea" id="RHEA:15889"/>
        <dbReference type="ChEBI" id="CHEBI:15377"/>
        <dbReference type="ChEBI" id="CHEBI:28938"/>
        <dbReference type="ChEBI" id="CHEBI:29985"/>
        <dbReference type="ChEBI" id="CHEBI:58359"/>
    </reaction>
</comment>
<sequence>MKGVLVLENGRQFRGELIGSSAQGYGEVVFHTGMTGYQEILTDPSYAGQIVAMTYPLIGNYGINEGDFEAKRPWLTGFVTGEACDSPSHFRSKQTLHDYLTQHGITGLIGVNTRALVRTIREEGSLKGYILSEASLATASALEFPALPRDLVKRVSTQEIYRVNAAGDLHVVLVDFGAKGNIAKSLARLGCQVTVVPANTSFEKIAALHPDGIMLSNGPGDPADCADVLPLVKKLAETYPLFGICLGHQLLAMAFGAKTAKMSFGHRGSNHPVQDLQTGKVWITSQNHGYSVQTESLPAELLVTHQHVNDGTIEGVAHKTWPAFSVQFHPEACPGPQDAEELFHRFLARMNERKGSQLVSLT</sequence>
<dbReference type="InterPro" id="IPR050472">
    <property type="entry name" value="Anth_synth/Amidotransfase"/>
</dbReference>
<feature type="binding site" evidence="11">
    <location>
        <position position="287"/>
    </location>
    <ligand>
        <name>L-glutamine</name>
        <dbReference type="ChEBI" id="CHEBI:58359"/>
    </ligand>
</feature>
<dbReference type="GO" id="GO:0004359">
    <property type="term" value="F:glutaminase activity"/>
    <property type="evidence" value="ECO:0007669"/>
    <property type="project" value="RHEA"/>
</dbReference>
<dbReference type="PRINTS" id="PR00099">
    <property type="entry name" value="CPSGATASE"/>
</dbReference>
<dbReference type="GO" id="GO:0005524">
    <property type="term" value="F:ATP binding"/>
    <property type="evidence" value="ECO:0007669"/>
    <property type="project" value="UniProtKB-UniRule"/>
</dbReference>
<dbReference type="GO" id="GO:0006541">
    <property type="term" value="P:glutamine metabolic process"/>
    <property type="evidence" value="ECO:0007669"/>
    <property type="project" value="InterPro"/>
</dbReference>
<keyword evidence="7 11" id="KW-0315">Glutamine amidotransferase</keyword>
<comment type="pathway">
    <text evidence="2 11">Amino-acid biosynthesis; L-arginine biosynthesis; carbamoyl phosphate from bicarbonate: step 1/1.</text>
</comment>
<evidence type="ECO:0000256" key="11">
    <source>
        <dbReference type="HAMAP-Rule" id="MF_01209"/>
    </source>
</evidence>
<feature type="binding site" evidence="11">
    <location>
        <position position="218"/>
    </location>
    <ligand>
        <name>L-glutamine</name>
        <dbReference type="ChEBI" id="CHEBI:58359"/>
    </ligand>
</feature>
<keyword evidence="11" id="KW-0028">Amino-acid biosynthesis</keyword>
<feature type="binding site" evidence="11">
    <location>
        <position position="289"/>
    </location>
    <ligand>
        <name>L-glutamine</name>
        <dbReference type="ChEBI" id="CHEBI:58359"/>
    </ligand>
</feature>
<keyword evidence="11" id="KW-0055">Arginine biosynthesis</keyword>
<feature type="binding site" evidence="11">
    <location>
        <position position="246"/>
    </location>
    <ligand>
        <name>L-glutamine</name>
        <dbReference type="ChEBI" id="CHEBI:58359"/>
    </ligand>
</feature>
<gene>
    <name evidence="11" type="primary">carA</name>
    <name evidence="13" type="ORF">CIG75_17610</name>
</gene>
<evidence type="ECO:0000256" key="7">
    <source>
        <dbReference type="ARBA" id="ARBA00022962"/>
    </source>
</evidence>
<dbReference type="SUPFAM" id="SSF52021">
    <property type="entry name" value="Carbamoyl phosphate synthetase, small subunit N-terminal domain"/>
    <property type="match status" value="1"/>
</dbReference>
<feature type="active site" description="Nucleophile" evidence="11">
    <location>
        <position position="245"/>
    </location>
</feature>
<dbReference type="SUPFAM" id="SSF52317">
    <property type="entry name" value="Class I glutamine amidotransferase-like"/>
    <property type="match status" value="1"/>
</dbReference>
<dbReference type="PANTHER" id="PTHR43418:SF7">
    <property type="entry name" value="CARBAMOYL-PHOSPHATE SYNTHASE SMALL CHAIN"/>
    <property type="match status" value="1"/>
</dbReference>
<feature type="active site" evidence="11">
    <location>
        <position position="331"/>
    </location>
</feature>
<dbReference type="GO" id="GO:0004088">
    <property type="term" value="F:carbamoyl-phosphate synthase (glutamine-hydrolyzing) activity"/>
    <property type="evidence" value="ECO:0007669"/>
    <property type="project" value="UniProtKB-UniRule"/>
</dbReference>
<dbReference type="InterPro" id="IPR006274">
    <property type="entry name" value="CarbamoylP_synth_ssu"/>
</dbReference>
<dbReference type="GO" id="GO:0044205">
    <property type="term" value="P:'de novo' UMP biosynthetic process"/>
    <property type="evidence" value="ECO:0007669"/>
    <property type="project" value="UniProtKB-UniRule"/>
</dbReference>
<feature type="binding site" evidence="11">
    <location>
        <position position="290"/>
    </location>
    <ligand>
        <name>L-glutamine</name>
        <dbReference type="ChEBI" id="CHEBI:58359"/>
    </ligand>
</feature>